<feature type="transmembrane region" description="Helical" evidence="1">
    <location>
        <begin position="243"/>
        <end position="265"/>
    </location>
</feature>
<dbReference type="RefSeq" id="WP_011177829.1">
    <property type="nucleotide sequence ID" value="NC_005877.1"/>
</dbReference>
<dbReference type="PANTHER" id="PTHR43507:SF1">
    <property type="entry name" value="NADH-UBIQUINONE OXIDOREDUCTASE CHAIN 4"/>
    <property type="match status" value="1"/>
</dbReference>
<feature type="transmembrane region" description="Helical" evidence="1">
    <location>
        <begin position="459"/>
        <end position="477"/>
    </location>
</feature>
<dbReference type="InterPro" id="IPR003918">
    <property type="entry name" value="NADH_UbQ_OxRdtase"/>
</dbReference>
<feature type="transmembrane region" description="Helical" evidence="1">
    <location>
        <begin position="339"/>
        <end position="361"/>
    </location>
</feature>
<evidence type="ECO:0000259" key="2">
    <source>
        <dbReference type="Pfam" id="PF00361"/>
    </source>
</evidence>
<feature type="domain" description="NADH:quinone oxidoreductase/Mrp antiporter transmembrane" evidence="2">
    <location>
        <begin position="124"/>
        <end position="426"/>
    </location>
</feature>
<feature type="transmembrane region" description="Helical" evidence="1">
    <location>
        <begin position="160"/>
        <end position="184"/>
    </location>
</feature>
<dbReference type="EC" id="1.6.5.3" evidence="3"/>
<protein>
    <submittedName>
        <fullName evidence="3">NADH-quinone oxidoreductase chain M</fullName>
        <ecNumber evidence="3">1.6.5.3</ecNumber>
    </submittedName>
</protein>
<dbReference type="GeneID" id="2845330"/>
<dbReference type="GO" id="GO:0003954">
    <property type="term" value="F:NADH dehydrogenase activity"/>
    <property type="evidence" value="ECO:0007669"/>
    <property type="project" value="TreeGrafter"/>
</dbReference>
<dbReference type="InterPro" id="IPR001750">
    <property type="entry name" value="ND/Mrp_TM"/>
</dbReference>
<feature type="transmembrane region" description="Helical" evidence="1">
    <location>
        <begin position="72"/>
        <end position="99"/>
    </location>
</feature>
<gene>
    <name evidence="3" type="ordered locus">PTO1028</name>
</gene>
<organism evidence="3 4">
    <name type="scientific">Picrophilus torridus (strain ATCC 700027 / DSM 9790 / JCM 10055 / NBRC 100828 / KAW 2/3)</name>
    <dbReference type="NCBI Taxonomy" id="1122961"/>
    <lineage>
        <taxon>Archaea</taxon>
        <taxon>Methanobacteriati</taxon>
        <taxon>Thermoplasmatota</taxon>
        <taxon>Thermoplasmata</taxon>
        <taxon>Thermoplasmatales</taxon>
        <taxon>Picrophilaceae</taxon>
        <taxon>Picrophilus</taxon>
    </lineage>
</organism>
<feature type="transmembrane region" description="Helical" evidence="1">
    <location>
        <begin position="196"/>
        <end position="222"/>
    </location>
</feature>
<feature type="transmembrane region" description="Helical" evidence="1">
    <location>
        <begin position="416"/>
        <end position="438"/>
    </location>
</feature>
<feature type="transmembrane region" description="Helical" evidence="1">
    <location>
        <begin position="277"/>
        <end position="298"/>
    </location>
</feature>
<dbReference type="GO" id="GO:0015990">
    <property type="term" value="P:electron transport coupled proton transport"/>
    <property type="evidence" value="ECO:0007669"/>
    <property type="project" value="TreeGrafter"/>
</dbReference>
<dbReference type="GO" id="GO:0048039">
    <property type="term" value="F:ubiquinone binding"/>
    <property type="evidence" value="ECO:0007669"/>
    <property type="project" value="TreeGrafter"/>
</dbReference>
<dbReference type="NCBIfam" id="NF004503">
    <property type="entry name" value="PRK05846.2-2"/>
    <property type="match status" value="1"/>
</dbReference>
<keyword evidence="1" id="KW-1133">Transmembrane helix</keyword>
<dbReference type="OrthoDB" id="19089at2157"/>
<dbReference type="Proteomes" id="UP000000438">
    <property type="component" value="Chromosome"/>
</dbReference>
<reference evidence="3 4" key="1">
    <citation type="journal article" date="2004" name="Proc. Natl. Acad. Sci. U.S.A.">
        <title>Genome sequence of Picrophilus torridus and its implications for life around pH 0.</title>
        <authorList>
            <person name="Futterer O."/>
            <person name="Angelov A."/>
            <person name="Liesegang H."/>
            <person name="Gottschalk G."/>
            <person name="Schleper C."/>
            <person name="Schepers B."/>
            <person name="Dock C."/>
            <person name="Antranikian G."/>
            <person name="Liebl W."/>
        </authorList>
    </citation>
    <scope>NUCLEOTIDE SEQUENCE [LARGE SCALE GENOMIC DNA]</scope>
    <source>
        <strain evidence="4">ATCC 700027 / DSM 9790 / JCM 10055 / NBRC 100828</strain>
    </source>
</reference>
<dbReference type="HOGENOM" id="CLU_007100_4_2_2"/>
<accession>Q6L089</accession>
<dbReference type="eggNOG" id="arCOG01538">
    <property type="taxonomic scope" value="Archaea"/>
</dbReference>
<feature type="transmembrane region" description="Helical" evidence="1">
    <location>
        <begin position="106"/>
        <end position="123"/>
    </location>
</feature>
<evidence type="ECO:0000256" key="1">
    <source>
        <dbReference type="SAM" id="Phobius"/>
    </source>
</evidence>
<evidence type="ECO:0000313" key="4">
    <source>
        <dbReference type="Proteomes" id="UP000000438"/>
    </source>
</evidence>
<keyword evidence="3" id="KW-0560">Oxidoreductase</keyword>
<feature type="transmembrane region" description="Helical" evidence="1">
    <location>
        <begin position="129"/>
        <end position="148"/>
    </location>
</feature>
<feature type="transmembrane region" description="Helical" evidence="1">
    <location>
        <begin position="29"/>
        <end position="52"/>
    </location>
</feature>
<sequence>MISLLFLIFILTIIATAATYFIKRYHRAFGIISFFILFLIFAVYSILTFSSYHSGIMDASQFPLAVNKYIDIDFSIGLTGLTASLSAVAYIITIFALLISNMEDSISTGLIATAGLGLIGLFISRDFLFFFIFWEIAILAVFFIIYRYGRLQRRSISIKFFIYMHVGSLFLLLGFFALATYYYIDFHIISFSFQQLLNYTFFSTIPAFGAGFIIFSLLLVFLIKLPIFPLHGWLADSYNSAPYSGTVMLAGGLGMMGGYGLFGIMYPLLINVLSHDVSYILIGLGILSLIYFSTASVFQESIKMMLAYLSAADLSFVLISFGVSLISHGKVSVLAASGGMYQIIAASFLITMAFASLFIIYKKTGTEMIYRLGGITRNAPFLAGFTLMAFVGILGLPGFTPFISEFSIIISSFQSIGAFSIIIVIGLMIIAASLIWAAQRALFGPYNENLGSIKDLNKPEFLILLGLFALAVLSGIYPDIFFKIISIYAGGVI</sequence>
<dbReference type="STRING" id="263820.PTO1028"/>
<dbReference type="AlphaFoldDB" id="Q6L089"/>
<evidence type="ECO:0000313" key="3">
    <source>
        <dbReference type="EMBL" id="AAT43613.1"/>
    </source>
</evidence>
<dbReference type="KEGG" id="pto:PTO1028"/>
<dbReference type="PANTHER" id="PTHR43507">
    <property type="entry name" value="NADH-UBIQUINONE OXIDOREDUCTASE CHAIN 4"/>
    <property type="match status" value="1"/>
</dbReference>
<dbReference type="GO" id="GO:0008137">
    <property type="term" value="F:NADH dehydrogenase (ubiquinone) activity"/>
    <property type="evidence" value="ECO:0007669"/>
    <property type="project" value="InterPro"/>
</dbReference>
<dbReference type="PRINTS" id="PR01437">
    <property type="entry name" value="NUOXDRDTASE4"/>
</dbReference>
<dbReference type="PaxDb" id="263820-PTO1028"/>
<dbReference type="EMBL" id="AE017261">
    <property type="protein sequence ID" value="AAT43613.1"/>
    <property type="molecule type" value="Genomic_DNA"/>
</dbReference>
<feature type="transmembrane region" description="Helical" evidence="1">
    <location>
        <begin position="381"/>
        <end position="404"/>
    </location>
</feature>
<dbReference type="Pfam" id="PF00361">
    <property type="entry name" value="Proton_antipo_M"/>
    <property type="match status" value="1"/>
</dbReference>
<name>Q6L089_PICTO</name>
<dbReference type="GO" id="GO:0042773">
    <property type="term" value="P:ATP synthesis coupled electron transport"/>
    <property type="evidence" value="ECO:0007669"/>
    <property type="project" value="InterPro"/>
</dbReference>
<keyword evidence="1" id="KW-0812">Transmembrane</keyword>
<feature type="transmembrane region" description="Helical" evidence="1">
    <location>
        <begin position="305"/>
        <end position="327"/>
    </location>
</feature>
<proteinExistence type="predicted"/>
<feature type="transmembrane region" description="Helical" evidence="1">
    <location>
        <begin position="6"/>
        <end position="22"/>
    </location>
</feature>
<dbReference type="InParanoid" id="Q6L089"/>
<keyword evidence="1" id="KW-0472">Membrane</keyword>